<gene>
    <name evidence="1" type="ORF">HUJ06_008661</name>
</gene>
<sequence length="42" mass="4776">MLFVHILSCVQDICFSSFATSIASLDEEQRSRVENFTHGSNR</sequence>
<dbReference type="AlphaFoldDB" id="A0A822YZT2"/>
<evidence type="ECO:0000313" key="1">
    <source>
        <dbReference type="EMBL" id="DAD38020.1"/>
    </source>
</evidence>
<dbReference type="EMBL" id="DUZY01000004">
    <property type="protein sequence ID" value="DAD38020.1"/>
    <property type="molecule type" value="Genomic_DNA"/>
</dbReference>
<keyword evidence="2" id="KW-1185">Reference proteome</keyword>
<evidence type="ECO:0000313" key="2">
    <source>
        <dbReference type="Proteomes" id="UP000607653"/>
    </source>
</evidence>
<name>A0A822YZT2_NELNU</name>
<reference evidence="1 2" key="1">
    <citation type="journal article" date="2020" name="Mol. Biol. Evol.">
        <title>Distinct Expression and Methylation Patterns for Genes with Different Fates following a Single Whole-Genome Duplication in Flowering Plants.</title>
        <authorList>
            <person name="Shi T."/>
            <person name="Rahmani R.S."/>
            <person name="Gugger P.F."/>
            <person name="Wang M."/>
            <person name="Li H."/>
            <person name="Zhang Y."/>
            <person name="Li Z."/>
            <person name="Wang Q."/>
            <person name="Van de Peer Y."/>
            <person name="Marchal K."/>
            <person name="Chen J."/>
        </authorList>
    </citation>
    <scope>NUCLEOTIDE SEQUENCE [LARGE SCALE GENOMIC DNA]</scope>
    <source>
        <tissue evidence="1">Leaf</tissue>
    </source>
</reference>
<comment type="caution">
    <text evidence="1">The sequence shown here is derived from an EMBL/GenBank/DDBJ whole genome shotgun (WGS) entry which is preliminary data.</text>
</comment>
<dbReference type="Proteomes" id="UP000607653">
    <property type="component" value="Unassembled WGS sequence"/>
</dbReference>
<protein>
    <submittedName>
        <fullName evidence="1">Uncharacterized protein</fullName>
    </submittedName>
</protein>
<accession>A0A822YZT2</accession>
<proteinExistence type="predicted"/>
<organism evidence="1 2">
    <name type="scientific">Nelumbo nucifera</name>
    <name type="common">Sacred lotus</name>
    <dbReference type="NCBI Taxonomy" id="4432"/>
    <lineage>
        <taxon>Eukaryota</taxon>
        <taxon>Viridiplantae</taxon>
        <taxon>Streptophyta</taxon>
        <taxon>Embryophyta</taxon>
        <taxon>Tracheophyta</taxon>
        <taxon>Spermatophyta</taxon>
        <taxon>Magnoliopsida</taxon>
        <taxon>Proteales</taxon>
        <taxon>Nelumbonaceae</taxon>
        <taxon>Nelumbo</taxon>
    </lineage>
</organism>